<dbReference type="GO" id="GO:0016020">
    <property type="term" value="C:membrane"/>
    <property type="evidence" value="ECO:0000318"/>
    <property type="project" value="GO_Central"/>
</dbReference>
<reference evidence="4" key="1">
    <citation type="journal article" date="2016" name="Nature">
        <title>The genome of the seagrass Zostera marina reveals angiosperm adaptation to the sea.</title>
        <authorList>
            <person name="Olsen J.L."/>
            <person name="Rouze P."/>
            <person name="Verhelst B."/>
            <person name="Lin Y.-C."/>
            <person name="Bayer T."/>
            <person name="Collen J."/>
            <person name="Dattolo E."/>
            <person name="De Paoli E."/>
            <person name="Dittami S."/>
            <person name="Maumus F."/>
            <person name="Michel G."/>
            <person name="Kersting A."/>
            <person name="Lauritano C."/>
            <person name="Lohaus R."/>
            <person name="Toepel M."/>
            <person name="Tonon T."/>
            <person name="Vanneste K."/>
            <person name="Amirebrahimi M."/>
            <person name="Brakel J."/>
            <person name="Bostroem C."/>
            <person name="Chovatia M."/>
            <person name="Grimwood J."/>
            <person name="Jenkins J.W."/>
            <person name="Jueterbock A."/>
            <person name="Mraz A."/>
            <person name="Stam W.T."/>
            <person name="Tice H."/>
            <person name="Bornberg-Bauer E."/>
            <person name="Green P.J."/>
            <person name="Pearson G.A."/>
            <person name="Procaccini G."/>
            <person name="Duarte C.M."/>
            <person name="Schmutz J."/>
            <person name="Reusch T.B.H."/>
            <person name="Van de Peer Y."/>
        </authorList>
    </citation>
    <scope>NUCLEOTIDE SEQUENCE [LARGE SCALE GENOMIC DNA]</scope>
    <source>
        <strain evidence="4">cv. Finnish</strain>
    </source>
</reference>
<dbReference type="OrthoDB" id="10249433at2759"/>
<dbReference type="FunFam" id="3.40.50.1820:FF:000298">
    <property type="entry name" value="Bem46-like serine peptidase"/>
    <property type="match status" value="1"/>
</dbReference>
<dbReference type="Proteomes" id="UP000036987">
    <property type="component" value="Unassembled WGS sequence"/>
</dbReference>
<keyword evidence="3" id="KW-0378">Hydrolase</keyword>
<keyword evidence="1" id="KW-0812">Transmembrane</keyword>
<dbReference type="Gene3D" id="3.40.50.1820">
    <property type="entry name" value="alpha/beta hydrolase"/>
    <property type="match status" value="1"/>
</dbReference>
<name>A0A0K9NZQ4_ZOSMR</name>
<feature type="domain" description="AB hydrolase-1" evidence="2">
    <location>
        <begin position="143"/>
        <end position="236"/>
    </location>
</feature>
<gene>
    <name evidence="3" type="ORF">ZOSMA_477G00050</name>
</gene>
<dbReference type="AlphaFoldDB" id="A0A0K9NZQ4"/>
<dbReference type="SUPFAM" id="SSF53474">
    <property type="entry name" value="alpha/beta-Hydrolases"/>
    <property type="match status" value="1"/>
</dbReference>
<proteinExistence type="predicted"/>
<comment type="caution">
    <text evidence="3">The sequence shown here is derived from an EMBL/GenBank/DDBJ whole genome shotgun (WGS) entry which is preliminary data.</text>
</comment>
<dbReference type="PANTHER" id="PTHR12277">
    <property type="entry name" value="ALPHA/BETA HYDROLASE DOMAIN-CONTAINING PROTEIN"/>
    <property type="match status" value="1"/>
</dbReference>
<keyword evidence="1" id="KW-1133">Transmembrane helix</keyword>
<evidence type="ECO:0000259" key="2">
    <source>
        <dbReference type="Pfam" id="PF00561"/>
    </source>
</evidence>
<evidence type="ECO:0000313" key="3">
    <source>
        <dbReference type="EMBL" id="KMZ62291.1"/>
    </source>
</evidence>
<organism evidence="3 4">
    <name type="scientific">Zostera marina</name>
    <name type="common">Eelgrass</name>
    <dbReference type="NCBI Taxonomy" id="29655"/>
    <lineage>
        <taxon>Eukaryota</taxon>
        <taxon>Viridiplantae</taxon>
        <taxon>Streptophyta</taxon>
        <taxon>Embryophyta</taxon>
        <taxon>Tracheophyta</taxon>
        <taxon>Spermatophyta</taxon>
        <taxon>Magnoliopsida</taxon>
        <taxon>Liliopsida</taxon>
        <taxon>Zosteraceae</taxon>
        <taxon>Zostera</taxon>
    </lineage>
</organism>
<dbReference type="EMBL" id="LFYR01001385">
    <property type="protein sequence ID" value="KMZ62291.1"/>
    <property type="molecule type" value="Genomic_DNA"/>
</dbReference>
<sequence>MFPLSSIVTRESTEDEDQQHSRLLLQASDRNKRTVLSLDMTSFFNVLAYGVGGIFVAGIALLVAFQEKLVYVPVLPGLSKSYPITPARLRLAYEDVWLRSSDGIRLHSWFIKIFPDCRGPTILFFQENAGNIAHRLEVVRIMLQKLDCNVFMLSYRGYGESDGSPSQHGIIKDAQAALDHLNQRTDIDTSRIIVFGRSLGGAVGSVLAKNNPDKISALILENTFTSILDMAGVLLPFLSFFIGGSASTSKTPKILNYLVRSPWNTFDIIGKIKQPILFLSGLRDEMIPPSHMKMLHNKAVEYNERCLFVDFPEGMHMDTWLSGGDRYWRTIQLFLVQHVSQKSTKVSRE</sequence>
<evidence type="ECO:0000313" key="4">
    <source>
        <dbReference type="Proteomes" id="UP000036987"/>
    </source>
</evidence>
<keyword evidence="4" id="KW-1185">Reference proteome</keyword>
<dbReference type="OMA" id="QYWTSED"/>
<accession>A0A0K9NZQ4</accession>
<dbReference type="Pfam" id="PF00561">
    <property type="entry name" value="Abhydrolase_1"/>
    <property type="match status" value="1"/>
</dbReference>
<dbReference type="InterPro" id="IPR000073">
    <property type="entry name" value="AB_hydrolase_1"/>
</dbReference>
<dbReference type="ESTHER" id="zosmr-a0a0k9nzq4">
    <property type="family name" value="ABHD13-BEM46"/>
</dbReference>
<dbReference type="PANTHER" id="PTHR12277:SF81">
    <property type="entry name" value="PROTEIN ABHD13"/>
    <property type="match status" value="1"/>
</dbReference>
<dbReference type="InterPro" id="IPR029058">
    <property type="entry name" value="AB_hydrolase_fold"/>
</dbReference>
<feature type="transmembrane region" description="Helical" evidence="1">
    <location>
        <begin position="46"/>
        <end position="65"/>
    </location>
</feature>
<dbReference type="STRING" id="29655.A0A0K9NZQ4"/>
<keyword evidence="1" id="KW-0472">Membrane</keyword>
<dbReference type="GO" id="GO:0008474">
    <property type="term" value="F:palmitoyl-(protein) hydrolase activity"/>
    <property type="evidence" value="ECO:0000318"/>
    <property type="project" value="GO_Central"/>
</dbReference>
<protein>
    <submittedName>
        <fullName evidence="3">Abhydrolase domain-containing protein 13</fullName>
    </submittedName>
</protein>
<evidence type="ECO:0000256" key="1">
    <source>
        <dbReference type="SAM" id="Phobius"/>
    </source>
</evidence>